<dbReference type="EMBL" id="NPEU01000004">
    <property type="protein sequence ID" value="RAI42132.1"/>
    <property type="molecule type" value="Genomic_DNA"/>
</dbReference>
<dbReference type="Gene3D" id="3.40.50.2300">
    <property type="match status" value="2"/>
</dbReference>
<dbReference type="InterPro" id="IPR028082">
    <property type="entry name" value="Peripla_BP_I"/>
</dbReference>
<dbReference type="InterPro" id="IPR000709">
    <property type="entry name" value="Leu_Ile_Val-bd"/>
</dbReference>
<proteinExistence type="inferred from homology"/>
<keyword evidence="3 5" id="KW-0732">Signal</keyword>
<evidence type="ECO:0000256" key="2">
    <source>
        <dbReference type="ARBA" id="ARBA00022448"/>
    </source>
</evidence>
<organism evidence="7 8">
    <name type="scientific">Rhodoplanes elegans</name>
    <dbReference type="NCBI Taxonomy" id="29408"/>
    <lineage>
        <taxon>Bacteria</taxon>
        <taxon>Pseudomonadati</taxon>
        <taxon>Pseudomonadota</taxon>
        <taxon>Alphaproteobacteria</taxon>
        <taxon>Hyphomicrobiales</taxon>
        <taxon>Nitrobacteraceae</taxon>
        <taxon>Rhodoplanes</taxon>
    </lineage>
</organism>
<feature type="signal peptide" evidence="5">
    <location>
        <begin position="1"/>
        <end position="24"/>
    </location>
</feature>
<dbReference type="GO" id="GO:0006865">
    <property type="term" value="P:amino acid transport"/>
    <property type="evidence" value="ECO:0007669"/>
    <property type="project" value="UniProtKB-KW"/>
</dbReference>
<evidence type="ECO:0000313" key="8">
    <source>
        <dbReference type="Proteomes" id="UP000248863"/>
    </source>
</evidence>
<dbReference type="CDD" id="cd06359">
    <property type="entry name" value="PBP1_Nba-like"/>
    <property type="match status" value="1"/>
</dbReference>
<reference evidence="7 8" key="1">
    <citation type="submission" date="2017-07" db="EMBL/GenBank/DDBJ databases">
        <title>Draft Genome Sequences of Select Purple Nonsulfur Bacteria.</title>
        <authorList>
            <person name="Lasarre B."/>
            <person name="Mckinlay J.B."/>
        </authorList>
    </citation>
    <scope>NUCLEOTIDE SEQUENCE [LARGE SCALE GENOMIC DNA]</scope>
    <source>
        <strain evidence="7 8">DSM 11907</strain>
    </source>
</reference>
<accession>A0A327KY81</accession>
<evidence type="ECO:0000259" key="6">
    <source>
        <dbReference type="Pfam" id="PF13458"/>
    </source>
</evidence>
<protein>
    <submittedName>
        <fullName evidence="7">ABC transporter substrate-binding protein</fullName>
    </submittedName>
</protein>
<dbReference type="Pfam" id="PF13458">
    <property type="entry name" value="Peripla_BP_6"/>
    <property type="match status" value="1"/>
</dbReference>
<evidence type="ECO:0000256" key="1">
    <source>
        <dbReference type="ARBA" id="ARBA00010062"/>
    </source>
</evidence>
<evidence type="ECO:0000256" key="5">
    <source>
        <dbReference type="SAM" id="SignalP"/>
    </source>
</evidence>
<name>A0A327KY81_9BRAD</name>
<keyword evidence="8" id="KW-1185">Reference proteome</keyword>
<keyword evidence="4" id="KW-0029">Amino-acid transport</keyword>
<dbReference type="PANTHER" id="PTHR30483">
    <property type="entry name" value="LEUCINE-SPECIFIC-BINDING PROTEIN"/>
    <property type="match status" value="1"/>
</dbReference>
<dbReference type="Proteomes" id="UP000248863">
    <property type="component" value="Unassembled WGS sequence"/>
</dbReference>
<dbReference type="PANTHER" id="PTHR30483:SF6">
    <property type="entry name" value="PERIPLASMIC BINDING PROTEIN OF ABC TRANSPORTER FOR NATURAL AMINO ACIDS"/>
    <property type="match status" value="1"/>
</dbReference>
<evidence type="ECO:0000256" key="4">
    <source>
        <dbReference type="ARBA" id="ARBA00022970"/>
    </source>
</evidence>
<feature type="chain" id="PRO_5016292987" evidence="5">
    <location>
        <begin position="25"/>
        <end position="397"/>
    </location>
</feature>
<dbReference type="InterPro" id="IPR051010">
    <property type="entry name" value="BCAA_transport"/>
</dbReference>
<dbReference type="SUPFAM" id="SSF53822">
    <property type="entry name" value="Periplasmic binding protein-like I"/>
    <property type="match status" value="1"/>
</dbReference>
<dbReference type="RefSeq" id="WP_111355184.1">
    <property type="nucleotide sequence ID" value="NZ_NHSK01000090.1"/>
</dbReference>
<dbReference type="PRINTS" id="PR00337">
    <property type="entry name" value="LEUILEVALBP"/>
</dbReference>
<feature type="domain" description="Leucine-binding protein" evidence="6">
    <location>
        <begin position="34"/>
        <end position="367"/>
    </location>
</feature>
<dbReference type="InterPro" id="IPR028081">
    <property type="entry name" value="Leu-bd"/>
</dbReference>
<dbReference type="OrthoDB" id="435355at2"/>
<comment type="similarity">
    <text evidence="1">Belongs to the leucine-binding protein family.</text>
</comment>
<evidence type="ECO:0000256" key="3">
    <source>
        <dbReference type="ARBA" id="ARBA00022729"/>
    </source>
</evidence>
<sequence length="397" mass="42799">MTKTVSWLAAVAACALVAPLPAQAQAQAQAPENLKVGVIATLSGPPAVLGQQIRNGFQLAVKELGGKLGGREVEVLVQDDELKPDVAVGKVKALVERDKVDFVVGPVFSNILQAIVKPATEGGAILISPNAGTSNYAGRDCNPNLFVTSYQNDQMHEVSGKYAQDKGMKTAFIMAPNYQAGKDSLAGFKRWFKGDVVDEVYVPLNQLDYSAELSKIAAAKPSVVFVFLPGGMGVNFVKQYRQAGLAETIPVLSTFTVDESTLPAQQDAALGFFAGSNWAPNLDNPKNKAFVDAYEKEFGAVPATYAFQAYDTAMLIDGALKATKGDTKDRDALRAALRKADFTSLRGDFKFNTNNYPVQDFYLTKVAKRPDGKFQTEIVSKVFDDYADSYVGSCKMK</sequence>
<keyword evidence="2" id="KW-0813">Transport</keyword>
<dbReference type="AlphaFoldDB" id="A0A327KY81"/>
<evidence type="ECO:0000313" key="7">
    <source>
        <dbReference type="EMBL" id="RAI42132.1"/>
    </source>
</evidence>
<comment type="caution">
    <text evidence="7">The sequence shown here is derived from an EMBL/GenBank/DDBJ whole genome shotgun (WGS) entry which is preliminary data.</text>
</comment>
<gene>
    <name evidence="7" type="ORF">CH338_01060</name>
</gene>